<dbReference type="InterPro" id="IPR031643">
    <property type="entry name" value="DUF4708"/>
</dbReference>
<dbReference type="SMART" id="SM00225">
    <property type="entry name" value="BTB"/>
    <property type="match status" value="1"/>
</dbReference>
<feature type="compositionally biased region" description="Basic residues" evidence="1">
    <location>
        <begin position="697"/>
        <end position="706"/>
    </location>
</feature>
<dbReference type="AlphaFoldDB" id="A0ABD2BYB7"/>
<organism evidence="3 4">
    <name type="scientific">Vespula squamosa</name>
    <name type="common">Southern yellow jacket</name>
    <name type="synonym">Wasp</name>
    <dbReference type="NCBI Taxonomy" id="30214"/>
    <lineage>
        <taxon>Eukaryota</taxon>
        <taxon>Metazoa</taxon>
        <taxon>Ecdysozoa</taxon>
        <taxon>Arthropoda</taxon>
        <taxon>Hexapoda</taxon>
        <taxon>Insecta</taxon>
        <taxon>Pterygota</taxon>
        <taxon>Neoptera</taxon>
        <taxon>Endopterygota</taxon>
        <taxon>Hymenoptera</taxon>
        <taxon>Apocrita</taxon>
        <taxon>Aculeata</taxon>
        <taxon>Vespoidea</taxon>
        <taxon>Vespidae</taxon>
        <taxon>Vespinae</taxon>
        <taxon>Vespula</taxon>
    </lineage>
</organism>
<dbReference type="InterPro" id="IPR011333">
    <property type="entry name" value="SKP1/BTB/POZ_sf"/>
</dbReference>
<feature type="region of interest" description="Disordered" evidence="1">
    <location>
        <begin position="909"/>
        <end position="958"/>
    </location>
</feature>
<dbReference type="PROSITE" id="PS50097">
    <property type="entry name" value="BTB"/>
    <property type="match status" value="1"/>
</dbReference>
<feature type="region of interest" description="Disordered" evidence="1">
    <location>
        <begin position="693"/>
        <end position="796"/>
    </location>
</feature>
<feature type="compositionally biased region" description="Basic and acidic residues" evidence="1">
    <location>
        <begin position="722"/>
        <end position="751"/>
    </location>
</feature>
<evidence type="ECO:0000256" key="1">
    <source>
        <dbReference type="SAM" id="MobiDB-lite"/>
    </source>
</evidence>
<dbReference type="InterPro" id="IPR000210">
    <property type="entry name" value="BTB/POZ_dom"/>
</dbReference>
<dbReference type="Pfam" id="PF00651">
    <property type="entry name" value="BTB"/>
    <property type="match status" value="1"/>
</dbReference>
<proteinExistence type="predicted"/>
<dbReference type="Gene3D" id="3.30.710.10">
    <property type="entry name" value="Potassium Channel Kv1.1, Chain A"/>
    <property type="match status" value="1"/>
</dbReference>
<evidence type="ECO:0000313" key="3">
    <source>
        <dbReference type="EMBL" id="KAL2737772.1"/>
    </source>
</evidence>
<feature type="domain" description="BTB" evidence="2">
    <location>
        <begin position="578"/>
        <end position="643"/>
    </location>
</feature>
<dbReference type="CDD" id="cd18315">
    <property type="entry name" value="BTB_POZ_BAB-like"/>
    <property type="match status" value="1"/>
</dbReference>
<dbReference type="SUPFAM" id="SSF54695">
    <property type="entry name" value="POZ domain"/>
    <property type="match status" value="1"/>
</dbReference>
<feature type="compositionally biased region" description="Polar residues" evidence="1">
    <location>
        <begin position="939"/>
        <end position="958"/>
    </location>
</feature>
<keyword evidence="4" id="KW-1185">Reference proteome</keyword>
<protein>
    <recommendedName>
        <fullName evidence="2">BTB domain-containing protein</fullName>
    </recommendedName>
</protein>
<dbReference type="Pfam" id="PF09237">
    <property type="entry name" value="GAGA"/>
    <property type="match status" value="1"/>
</dbReference>
<sequence length="958" mass="107144">MDNKNKETITYVTIPRKEELRCVNCEIDFIEVQNSLAKSNYHWQTLKCRLIIHILPEIIASPVPGTDNSIFIIVSNEFLETGKLQKTVRTLNMLASVSYTTLGFKTPQPVTVEGYIVCLNYTIECKLSPRWNKVGQYYIQGKHFYASMQEMNALKLQISINDGNVSFRFQPRKLKIPFIQLEDLYLLRSSILDFLIDNNGFINLTEFSQSVYVLPSMSMGKVISVAKKIPSSCPFRDYEQLRRHWKNMYGYRLPKTPEGIIYYNIKFSSPGVNHFTYPSTCVALKPIQLFPCNDSEYIISQFIDDICKTIPEICGKRLQILSHQKQNVQFFSLNEYTLSLQNKLSSPGNKESSTFFSNMKNIEKIPKSEFLSNYEHWLLTDNNKSTNQNLKPTTHLSEIEKIHTTSVPIAVNNRKTVLNDLRIDKINNNKVINSNLLNYNETLATSSNCVQRIKRKFQSFETNTESMHSMQLNTHTNSKVKQKFLNIRNDIKMASIYIQIIYLNQNVDIEMLAKLNQLDQVKCSVLSDWLEKHSIPHKLKEKKAQMGSSSQLYSLSWGEFSSSLASAVQLLRGHGDLVDVTLAAGGRSFPAHKIVLSAASPFLLDLLKSTPCQHPVVMLAGIGADDLESLLEFVYRGEVSVEPSQLPSLLQAAHCLCIHGLTPPTILTESGEEVPASAIPAANEGLSRETLSSYFPLKRRKKRRKSSSSSGKWARGNMANDSENRHLNTHADDHGTTDYDPKDIDAHHGDDTASDQLGYTNHQGSHSPPSKEAKPVTTENSQAGAHQEHTSDSEQHLQTLTPIQPYSPLHIPQFPGSMNMGYPPGVPLPLTQGSAAGTPTCALTGSLKVRGASDCPGICPLCGATLRQARNLRRHLLSSCKCRFSSHPLQGSLTDPMMIEVKPEVEVTEYSEQSANHGTDSGNSERIICKPSPLPSPVSRESNVVSPRSNAPSPTIAR</sequence>
<evidence type="ECO:0000259" key="2">
    <source>
        <dbReference type="PROSITE" id="PS50097"/>
    </source>
</evidence>
<name>A0ABD2BYB7_VESSQ</name>
<dbReference type="PANTHER" id="PTHR28495:SF1">
    <property type="entry name" value="GENE, 17266-RELATED"/>
    <property type="match status" value="1"/>
</dbReference>
<feature type="compositionally biased region" description="Polar residues" evidence="1">
    <location>
        <begin position="910"/>
        <end position="924"/>
    </location>
</feature>
<feature type="compositionally biased region" description="Basic and acidic residues" evidence="1">
    <location>
        <begin position="786"/>
        <end position="795"/>
    </location>
</feature>
<dbReference type="Pfam" id="PF15813">
    <property type="entry name" value="DUF4708"/>
    <property type="match status" value="1"/>
</dbReference>
<comment type="caution">
    <text evidence="3">The sequence shown here is derived from an EMBL/GenBank/DDBJ whole genome shotgun (WGS) entry which is preliminary data.</text>
</comment>
<dbReference type="Proteomes" id="UP001607302">
    <property type="component" value="Unassembled WGS sequence"/>
</dbReference>
<reference evidence="3 4" key="1">
    <citation type="journal article" date="2024" name="Ann. Entomol. Soc. Am.">
        <title>Genomic analyses of the southern and eastern yellowjacket wasps (Hymenoptera: Vespidae) reveal evolutionary signatures of social life.</title>
        <authorList>
            <person name="Catto M.A."/>
            <person name="Caine P.B."/>
            <person name="Orr S.E."/>
            <person name="Hunt B.G."/>
            <person name="Goodisman M.A.D."/>
        </authorList>
    </citation>
    <scope>NUCLEOTIDE SEQUENCE [LARGE SCALE GENOMIC DNA]</scope>
    <source>
        <strain evidence="3">233</strain>
        <tissue evidence="3">Head and thorax</tissue>
    </source>
</reference>
<dbReference type="PANTHER" id="PTHR28495">
    <property type="entry name" value="HYPOTHETICAL PROTEIN LOC100359752"/>
    <property type="match status" value="1"/>
</dbReference>
<gene>
    <name evidence="3" type="ORF">V1478_001858</name>
</gene>
<accession>A0ABD2BYB7</accession>
<evidence type="ECO:0000313" key="4">
    <source>
        <dbReference type="Proteomes" id="UP001607302"/>
    </source>
</evidence>
<dbReference type="InterPro" id="IPR015318">
    <property type="entry name" value="Znf_GAGA-bd_fac"/>
</dbReference>
<feature type="compositionally biased region" description="Polar residues" evidence="1">
    <location>
        <begin position="754"/>
        <end position="768"/>
    </location>
</feature>
<dbReference type="EMBL" id="JAUDFV010000027">
    <property type="protein sequence ID" value="KAL2737772.1"/>
    <property type="molecule type" value="Genomic_DNA"/>
</dbReference>